<evidence type="ECO:0000313" key="11">
    <source>
        <dbReference type="Proteomes" id="UP000231637"/>
    </source>
</evidence>
<dbReference type="GO" id="GO:0000287">
    <property type="term" value="F:magnesium ion binding"/>
    <property type="evidence" value="ECO:0007669"/>
    <property type="project" value="UniProtKB-UniRule"/>
</dbReference>
<dbReference type="EC" id="6.2.1.5" evidence="8"/>
<comment type="pathway">
    <text evidence="8">Carbohydrate metabolism; tricarboxylic acid cycle; succinate from succinyl-CoA (ligase route): step 1/1.</text>
</comment>
<feature type="binding site" evidence="8">
    <location>
        <position position="102"/>
    </location>
    <ligand>
        <name>ATP</name>
        <dbReference type="ChEBI" id="CHEBI:30616"/>
    </ligand>
</feature>
<dbReference type="SUPFAM" id="SSF52210">
    <property type="entry name" value="Succinyl-CoA synthetase domains"/>
    <property type="match status" value="1"/>
</dbReference>
<dbReference type="FunFam" id="3.40.50.261:FF:000001">
    <property type="entry name" value="Succinate--CoA ligase [ADP-forming] subunit beta"/>
    <property type="match status" value="1"/>
</dbReference>
<keyword evidence="3 8" id="KW-0436">Ligase</keyword>
<dbReference type="GO" id="GO:0005524">
    <property type="term" value="F:ATP binding"/>
    <property type="evidence" value="ECO:0007669"/>
    <property type="project" value="UniProtKB-UniRule"/>
</dbReference>
<evidence type="ECO:0000256" key="6">
    <source>
        <dbReference type="ARBA" id="ARBA00022840"/>
    </source>
</evidence>
<evidence type="ECO:0000256" key="2">
    <source>
        <dbReference type="ARBA" id="ARBA00022532"/>
    </source>
</evidence>
<feature type="binding site" evidence="8">
    <location>
        <position position="99"/>
    </location>
    <ligand>
        <name>ATP</name>
        <dbReference type="ChEBI" id="CHEBI:30616"/>
    </ligand>
</feature>
<dbReference type="Gene3D" id="3.30.1490.20">
    <property type="entry name" value="ATP-grasp fold, A domain"/>
    <property type="match status" value="1"/>
</dbReference>
<feature type="binding site" evidence="8">
    <location>
        <position position="212"/>
    </location>
    <ligand>
        <name>Mg(2+)</name>
        <dbReference type="ChEBI" id="CHEBI:18420"/>
    </ligand>
</feature>
<protein>
    <recommendedName>
        <fullName evidence="8">Succinate--CoA ligase [ADP-forming] subunit beta</fullName>
        <ecNumber evidence="8">6.2.1.5</ecNumber>
    </recommendedName>
    <alternativeName>
        <fullName evidence="8">Succinyl-CoA synthetase subunit beta</fullName>
        <shortName evidence="8">SCS-beta</shortName>
    </alternativeName>
</protein>
<comment type="similarity">
    <text evidence="1 8">Belongs to the succinate/malate CoA ligase beta subunit family.</text>
</comment>
<feature type="binding site" evidence="8">
    <location>
        <begin position="320"/>
        <end position="322"/>
    </location>
    <ligand>
        <name>substrate</name>
        <note>ligand shared with subunit alpha</note>
    </ligand>
</feature>
<reference evidence="10 11" key="1">
    <citation type="submission" date="2016-12" db="EMBL/GenBank/DDBJ databases">
        <title>Isolation and genomic insights into novel planktonic Zetaproteobacteria from stratified waters of the Chesapeake Bay.</title>
        <authorList>
            <person name="McAllister S.M."/>
            <person name="Kato S."/>
            <person name="Chan C.S."/>
            <person name="Chiu B.K."/>
            <person name="Field E.K."/>
        </authorList>
    </citation>
    <scope>NUCLEOTIDE SEQUENCE [LARGE SCALE GENOMIC DNA]</scope>
    <source>
        <strain evidence="10 11">CP-8</strain>
    </source>
</reference>
<evidence type="ECO:0000259" key="9">
    <source>
        <dbReference type="PROSITE" id="PS50975"/>
    </source>
</evidence>
<dbReference type="InterPro" id="IPR013650">
    <property type="entry name" value="ATP-grasp_succ-CoA_synth-type"/>
</dbReference>
<dbReference type="PIRSF" id="PIRSF001554">
    <property type="entry name" value="SucCS_beta"/>
    <property type="match status" value="1"/>
</dbReference>
<comment type="catalytic activity">
    <reaction evidence="8">
        <text>GTP + succinate + CoA = succinyl-CoA + GDP + phosphate</text>
        <dbReference type="Rhea" id="RHEA:22120"/>
        <dbReference type="ChEBI" id="CHEBI:30031"/>
        <dbReference type="ChEBI" id="CHEBI:37565"/>
        <dbReference type="ChEBI" id="CHEBI:43474"/>
        <dbReference type="ChEBI" id="CHEBI:57287"/>
        <dbReference type="ChEBI" id="CHEBI:57292"/>
        <dbReference type="ChEBI" id="CHEBI:58189"/>
    </reaction>
</comment>
<dbReference type="PROSITE" id="PS50975">
    <property type="entry name" value="ATP_GRASP"/>
    <property type="match status" value="1"/>
</dbReference>
<keyword evidence="2 8" id="KW-0816">Tricarboxylic acid cycle</keyword>
<evidence type="ECO:0000256" key="1">
    <source>
        <dbReference type="ARBA" id="ARBA00009182"/>
    </source>
</evidence>
<evidence type="ECO:0000256" key="4">
    <source>
        <dbReference type="ARBA" id="ARBA00022723"/>
    </source>
</evidence>
<feature type="binding site" evidence="8">
    <location>
        <position position="107"/>
    </location>
    <ligand>
        <name>ATP</name>
        <dbReference type="ChEBI" id="CHEBI:30616"/>
    </ligand>
</feature>
<dbReference type="InterPro" id="IPR017866">
    <property type="entry name" value="Succ-CoA_synthase_bsu_CS"/>
</dbReference>
<dbReference type="Gene3D" id="3.40.50.261">
    <property type="entry name" value="Succinyl-CoA synthetase domains"/>
    <property type="match status" value="1"/>
</dbReference>
<dbReference type="KEGG" id="mfn:Ga0123462_0965"/>
<dbReference type="HAMAP" id="MF_00558">
    <property type="entry name" value="Succ_CoA_beta"/>
    <property type="match status" value="1"/>
</dbReference>
<accession>A0A2K8LA59</accession>
<keyword evidence="7 8" id="KW-0460">Magnesium</keyword>
<dbReference type="UniPathway" id="UPA00223">
    <property type="reaction ID" value="UER00999"/>
</dbReference>
<comment type="subunit">
    <text evidence="8">Heterotetramer of two alpha and two beta subunits.</text>
</comment>
<dbReference type="InterPro" id="IPR005809">
    <property type="entry name" value="Succ_CoA_ligase-like_bsu"/>
</dbReference>
<dbReference type="RefSeq" id="WP_100265249.1">
    <property type="nucleotide sequence ID" value="NZ_CP018800.1"/>
</dbReference>
<keyword evidence="11" id="KW-1185">Reference proteome</keyword>
<dbReference type="GO" id="GO:0042709">
    <property type="term" value="C:succinate-CoA ligase complex"/>
    <property type="evidence" value="ECO:0007669"/>
    <property type="project" value="TreeGrafter"/>
</dbReference>
<sequence>MNIHEYQAKAMLAEFGVPVPRGKLALSVAEAVTAAESLNGSVWVVKAQIHAGGRGKAGGVRICKSIGEVKAAATDLLGSVLVTKQTGEAGKQVNRLYIEEGLNIAREFYLSLLVDRETERVAFVASPAGGMDIEEVAASSPEKILTLSIAGDEVSENEAQKIAAFLGLEGEQEKACADLLEKLYRAFTEKDGSMLELNPLILTGGGKLMALDAKFVADSNALYRHAEIVGLRDLSEEDPREIEASQFGLNYIALDGHIGCMVNGAGLAMATMDIIQLKGDRPANFLDVGGGVTVDAVCEAFKLLFSDDHVKAVLVNIFGGIVRCDIIAGGLLEAIKTHPMRVPVVMRLVGTNEEEGRRMVKDARLDVRWANDLDQAAELAVAAAREVA</sequence>
<keyword evidence="4 8" id="KW-0479">Metal-binding</keyword>
<dbReference type="PANTHER" id="PTHR11815">
    <property type="entry name" value="SUCCINYL-COA SYNTHETASE BETA CHAIN"/>
    <property type="match status" value="1"/>
</dbReference>
<dbReference type="SUPFAM" id="SSF56059">
    <property type="entry name" value="Glutathione synthetase ATP-binding domain-like"/>
    <property type="match status" value="1"/>
</dbReference>
<dbReference type="AlphaFoldDB" id="A0A2K8LA59"/>
<name>A0A2K8LA59_9PROT</name>
<dbReference type="InterPro" id="IPR011761">
    <property type="entry name" value="ATP-grasp"/>
</dbReference>
<feature type="binding site" evidence="8">
    <location>
        <position position="263"/>
    </location>
    <ligand>
        <name>substrate</name>
        <note>ligand shared with subunit alpha</note>
    </ligand>
</feature>
<dbReference type="GO" id="GO:0005829">
    <property type="term" value="C:cytosol"/>
    <property type="evidence" value="ECO:0007669"/>
    <property type="project" value="TreeGrafter"/>
</dbReference>
<dbReference type="GO" id="GO:0006099">
    <property type="term" value="P:tricarboxylic acid cycle"/>
    <property type="evidence" value="ECO:0007669"/>
    <property type="project" value="UniProtKB-UniRule"/>
</dbReference>
<dbReference type="Pfam" id="PF00549">
    <property type="entry name" value="Ligase_CoA"/>
    <property type="match status" value="1"/>
</dbReference>
<dbReference type="Proteomes" id="UP000231637">
    <property type="component" value="Chromosome"/>
</dbReference>
<dbReference type="GO" id="GO:0004775">
    <property type="term" value="F:succinate-CoA ligase (ADP-forming) activity"/>
    <property type="evidence" value="ECO:0007669"/>
    <property type="project" value="UniProtKB-UniRule"/>
</dbReference>
<gene>
    <name evidence="8" type="primary">sucC</name>
    <name evidence="10" type="ORF">Ga0123462_0965</name>
</gene>
<comment type="cofactor">
    <cofactor evidence="8">
        <name>Mg(2+)</name>
        <dbReference type="ChEBI" id="CHEBI:18420"/>
    </cofactor>
    <text evidence="8">Binds 1 Mg(2+) ion per subunit.</text>
</comment>
<dbReference type="FunFam" id="3.30.1490.20:FF:000002">
    <property type="entry name" value="Succinate--CoA ligase [ADP-forming] subunit beta"/>
    <property type="match status" value="1"/>
</dbReference>
<feature type="domain" description="ATP-grasp" evidence="9">
    <location>
        <begin position="9"/>
        <end position="243"/>
    </location>
</feature>
<dbReference type="OrthoDB" id="5288553at2"/>
<feature type="binding site" evidence="8">
    <location>
        <position position="46"/>
    </location>
    <ligand>
        <name>ATP</name>
        <dbReference type="ChEBI" id="CHEBI:30616"/>
    </ligand>
</feature>
<dbReference type="InterPro" id="IPR005811">
    <property type="entry name" value="SUCC_ACL_C"/>
</dbReference>
<dbReference type="PANTHER" id="PTHR11815:SF10">
    <property type="entry name" value="SUCCINATE--COA LIGASE [GDP-FORMING] SUBUNIT BETA, MITOCHONDRIAL"/>
    <property type="match status" value="1"/>
</dbReference>
<organism evidence="10 11">
    <name type="scientific">Mariprofundus ferrinatatus</name>
    <dbReference type="NCBI Taxonomy" id="1921087"/>
    <lineage>
        <taxon>Bacteria</taxon>
        <taxon>Pseudomonadati</taxon>
        <taxon>Pseudomonadota</taxon>
        <taxon>Candidatius Mariprofundia</taxon>
        <taxon>Mariprofundales</taxon>
        <taxon>Mariprofundaceae</taxon>
        <taxon>Mariprofundus</taxon>
    </lineage>
</organism>
<dbReference type="PROSITE" id="PS01217">
    <property type="entry name" value="SUCCINYL_COA_LIG_3"/>
    <property type="match status" value="1"/>
</dbReference>
<dbReference type="EMBL" id="CP018800">
    <property type="protein sequence ID" value="ATX81834.1"/>
    <property type="molecule type" value="Genomic_DNA"/>
</dbReference>
<feature type="binding site" evidence="8">
    <location>
        <begin position="53"/>
        <end position="55"/>
    </location>
    <ligand>
        <name>ATP</name>
        <dbReference type="ChEBI" id="CHEBI:30616"/>
    </ligand>
</feature>
<dbReference type="GO" id="GO:0004776">
    <property type="term" value="F:succinate-CoA ligase (GDP-forming) activity"/>
    <property type="evidence" value="ECO:0007669"/>
    <property type="project" value="RHEA"/>
</dbReference>
<evidence type="ECO:0000256" key="7">
    <source>
        <dbReference type="ARBA" id="ARBA00022842"/>
    </source>
</evidence>
<comment type="function">
    <text evidence="8">Succinyl-CoA synthetase functions in the citric acid cycle (TCA), coupling the hydrolysis of succinyl-CoA to the synthesis of either ATP or GTP and thus represents the only step of substrate-level phosphorylation in the TCA. The beta subunit provides nucleotide specificity of the enzyme and binds the substrate succinate, while the binding sites for coenzyme A and phosphate are found in the alpha subunit.</text>
</comment>
<comment type="catalytic activity">
    <reaction evidence="8">
        <text>succinate + ATP + CoA = succinyl-CoA + ADP + phosphate</text>
        <dbReference type="Rhea" id="RHEA:17661"/>
        <dbReference type="ChEBI" id="CHEBI:30031"/>
        <dbReference type="ChEBI" id="CHEBI:30616"/>
        <dbReference type="ChEBI" id="CHEBI:43474"/>
        <dbReference type="ChEBI" id="CHEBI:57287"/>
        <dbReference type="ChEBI" id="CHEBI:57292"/>
        <dbReference type="ChEBI" id="CHEBI:456216"/>
        <dbReference type="EC" id="6.2.1.5"/>
    </reaction>
</comment>
<proteinExistence type="inferred from homology"/>
<dbReference type="Gene3D" id="3.30.470.20">
    <property type="entry name" value="ATP-grasp fold, B domain"/>
    <property type="match status" value="1"/>
</dbReference>
<evidence type="ECO:0000256" key="3">
    <source>
        <dbReference type="ARBA" id="ARBA00022598"/>
    </source>
</evidence>
<dbReference type="GO" id="GO:0006104">
    <property type="term" value="P:succinyl-CoA metabolic process"/>
    <property type="evidence" value="ECO:0007669"/>
    <property type="project" value="TreeGrafter"/>
</dbReference>
<dbReference type="Pfam" id="PF08442">
    <property type="entry name" value="ATP-grasp_2"/>
    <property type="match status" value="1"/>
</dbReference>
<dbReference type="NCBIfam" id="TIGR01016">
    <property type="entry name" value="sucCoAbeta"/>
    <property type="match status" value="1"/>
</dbReference>
<dbReference type="InterPro" id="IPR016102">
    <property type="entry name" value="Succinyl-CoA_synth-like"/>
</dbReference>
<keyword evidence="5 8" id="KW-0547">Nucleotide-binding</keyword>
<dbReference type="FunFam" id="3.30.470.20:FF:000002">
    <property type="entry name" value="Succinate--CoA ligase [ADP-forming] subunit beta"/>
    <property type="match status" value="1"/>
</dbReference>
<dbReference type="InterPro" id="IPR013815">
    <property type="entry name" value="ATP_grasp_subdomain_1"/>
</dbReference>
<evidence type="ECO:0000256" key="8">
    <source>
        <dbReference type="HAMAP-Rule" id="MF_00558"/>
    </source>
</evidence>
<evidence type="ECO:0000313" key="10">
    <source>
        <dbReference type="EMBL" id="ATX81834.1"/>
    </source>
</evidence>
<dbReference type="NCBIfam" id="NF001913">
    <property type="entry name" value="PRK00696.1"/>
    <property type="match status" value="1"/>
</dbReference>
<evidence type="ECO:0000256" key="5">
    <source>
        <dbReference type="ARBA" id="ARBA00022741"/>
    </source>
</evidence>
<feature type="binding site" evidence="8">
    <location>
        <position position="198"/>
    </location>
    <ligand>
        <name>Mg(2+)</name>
        <dbReference type="ChEBI" id="CHEBI:18420"/>
    </ligand>
</feature>
<keyword evidence="6 8" id="KW-0067">ATP-binding</keyword>